<organism evidence="2 3">
    <name type="scientific">Venturia effusa</name>
    <dbReference type="NCBI Taxonomy" id="50376"/>
    <lineage>
        <taxon>Eukaryota</taxon>
        <taxon>Fungi</taxon>
        <taxon>Dikarya</taxon>
        <taxon>Ascomycota</taxon>
        <taxon>Pezizomycotina</taxon>
        <taxon>Dothideomycetes</taxon>
        <taxon>Pleosporomycetidae</taxon>
        <taxon>Venturiales</taxon>
        <taxon>Venturiaceae</taxon>
        <taxon>Venturia</taxon>
    </lineage>
</organism>
<evidence type="ECO:0000313" key="3">
    <source>
        <dbReference type="Proteomes" id="UP000316270"/>
    </source>
</evidence>
<protein>
    <submittedName>
        <fullName evidence="2">Uncharacterized protein</fullName>
    </submittedName>
</protein>
<gene>
    <name evidence="2" type="ORF">FKW77_006465</name>
</gene>
<feature type="region of interest" description="Disordered" evidence="1">
    <location>
        <begin position="37"/>
        <end position="56"/>
    </location>
</feature>
<dbReference type="EMBL" id="CP042191">
    <property type="protein sequence ID" value="QDS72279.1"/>
    <property type="molecule type" value="Genomic_DNA"/>
</dbReference>
<proteinExistence type="predicted"/>
<evidence type="ECO:0000313" key="2">
    <source>
        <dbReference type="EMBL" id="QDS72279.1"/>
    </source>
</evidence>
<dbReference type="AlphaFoldDB" id="A0A517L9G8"/>
<keyword evidence="3" id="KW-1185">Reference proteome</keyword>
<reference evidence="2 3" key="1">
    <citation type="submission" date="2019-07" db="EMBL/GenBank/DDBJ databases">
        <title>Finished genome of Venturia effusa.</title>
        <authorList>
            <person name="Young C.A."/>
            <person name="Cox M.P."/>
            <person name="Ganley A.R.D."/>
            <person name="David W.J."/>
        </authorList>
    </citation>
    <scope>NUCLEOTIDE SEQUENCE [LARGE SCALE GENOMIC DNA]</scope>
    <source>
        <strain evidence="3">albino</strain>
    </source>
</reference>
<evidence type="ECO:0000256" key="1">
    <source>
        <dbReference type="SAM" id="MobiDB-lite"/>
    </source>
</evidence>
<name>A0A517L9G8_9PEZI</name>
<accession>A0A517L9G8</accession>
<dbReference type="Proteomes" id="UP000316270">
    <property type="component" value="Chromosome 7"/>
</dbReference>
<sequence>MSTSLVHYQTITGAYAPLSTPAPGSYVLARKESIAIGTGSGSSRTENVVGLGDSVS</sequence>